<accession>A0A433T581</accession>
<keyword evidence="2" id="KW-0472">Membrane</keyword>
<dbReference type="AlphaFoldDB" id="A0A433T581"/>
<feature type="transmembrane region" description="Helical" evidence="2">
    <location>
        <begin position="105"/>
        <end position="123"/>
    </location>
</feature>
<feature type="transmembrane region" description="Helical" evidence="2">
    <location>
        <begin position="80"/>
        <end position="99"/>
    </location>
</feature>
<name>A0A433T581_ELYCH</name>
<feature type="transmembrane region" description="Helical" evidence="2">
    <location>
        <begin position="130"/>
        <end position="152"/>
    </location>
</feature>
<dbReference type="Proteomes" id="UP000271974">
    <property type="component" value="Unassembled WGS sequence"/>
</dbReference>
<evidence type="ECO:0000313" key="4">
    <source>
        <dbReference type="Proteomes" id="UP000271974"/>
    </source>
</evidence>
<evidence type="ECO:0000313" key="3">
    <source>
        <dbReference type="EMBL" id="RUS76733.1"/>
    </source>
</evidence>
<gene>
    <name evidence="3" type="ORF">EGW08_015513</name>
</gene>
<reference evidence="3 4" key="1">
    <citation type="submission" date="2019-01" db="EMBL/GenBank/DDBJ databases">
        <title>A draft genome assembly of the solar-powered sea slug Elysia chlorotica.</title>
        <authorList>
            <person name="Cai H."/>
            <person name="Li Q."/>
            <person name="Fang X."/>
            <person name="Li J."/>
            <person name="Curtis N.E."/>
            <person name="Altenburger A."/>
            <person name="Shibata T."/>
            <person name="Feng M."/>
            <person name="Maeda T."/>
            <person name="Schwartz J.A."/>
            <person name="Shigenobu S."/>
            <person name="Lundholm N."/>
            <person name="Nishiyama T."/>
            <person name="Yang H."/>
            <person name="Hasebe M."/>
            <person name="Li S."/>
            <person name="Pierce S.K."/>
            <person name="Wang J."/>
        </authorList>
    </citation>
    <scope>NUCLEOTIDE SEQUENCE [LARGE SCALE GENOMIC DNA]</scope>
    <source>
        <strain evidence="3">EC2010</strain>
        <tissue evidence="3">Whole organism of an adult</tissue>
    </source>
</reference>
<dbReference type="OrthoDB" id="10529217at2759"/>
<feature type="transmembrane region" description="Helical" evidence="2">
    <location>
        <begin position="40"/>
        <end position="59"/>
    </location>
</feature>
<feature type="region of interest" description="Disordered" evidence="1">
    <location>
        <begin position="1"/>
        <end position="37"/>
    </location>
</feature>
<evidence type="ECO:0000256" key="1">
    <source>
        <dbReference type="SAM" id="MobiDB-lite"/>
    </source>
</evidence>
<organism evidence="3 4">
    <name type="scientific">Elysia chlorotica</name>
    <name type="common">Eastern emerald elysia</name>
    <name type="synonym">Sea slug</name>
    <dbReference type="NCBI Taxonomy" id="188477"/>
    <lineage>
        <taxon>Eukaryota</taxon>
        <taxon>Metazoa</taxon>
        <taxon>Spiralia</taxon>
        <taxon>Lophotrochozoa</taxon>
        <taxon>Mollusca</taxon>
        <taxon>Gastropoda</taxon>
        <taxon>Heterobranchia</taxon>
        <taxon>Euthyneura</taxon>
        <taxon>Panpulmonata</taxon>
        <taxon>Sacoglossa</taxon>
        <taxon>Placobranchoidea</taxon>
        <taxon>Plakobranchidae</taxon>
        <taxon>Elysia</taxon>
    </lineage>
</organism>
<sequence length="177" mass="20018">MNASPAENSRDSTGTNSSQQARGVRASNSAHGRGNRTSSFSPLVTSIVTYFLLLVRDLLTFFVRGGISAMLFAMDQVLRVLLLLMDVVLGPTVSSIVTYPARMVVWLYQILLWVAYTMVELLLYLPRQVLIVYVIVLLLFLVLMPSPVVNFFKHLFTVLHRFIGLYKTVYEMVKEHT</sequence>
<keyword evidence="2" id="KW-0812">Transmembrane</keyword>
<dbReference type="EMBL" id="RQTK01000640">
    <property type="protein sequence ID" value="RUS76733.1"/>
    <property type="molecule type" value="Genomic_DNA"/>
</dbReference>
<protein>
    <submittedName>
        <fullName evidence="3">Uncharacterized protein</fullName>
    </submittedName>
</protein>
<keyword evidence="4" id="KW-1185">Reference proteome</keyword>
<proteinExistence type="predicted"/>
<comment type="caution">
    <text evidence="3">The sequence shown here is derived from an EMBL/GenBank/DDBJ whole genome shotgun (WGS) entry which is preliminary data.</text>
</comment>
<evidence type="ECO:0000256" key="2">
    <source>
        <dbReference type="SAM" id="Phobius"/>
    </source>
</evidence>
<keyword evidence="2" id="KW-1133">Transmembrane helix</keyword>